<evidence type="ECO:0000313" key="7">
    <source>
        <dbReference type="Proteomes" id="UP000006038"/>
    </source>
</evidence>
<evidence type="ECO:0000256" key="1">
    <source>
        <dbReference type="ARBA" id="ARBA00022801"/>
    </source>
</evidence>
<proteinExistence type="predicted"/>
<organism evidence="6">
    <name type="scientific">Oryza brachyantha</name>
    <name type="common">malo sina</name>
    <dbReference type="NCBI Taxonomy" id="4533"/>
    <lineage>
        <taxon>Eukaryota</taxon>
        <taxon>Viridiplantae</taxon>
        <taxon>Streptophyta</taxon>
        <taxon>Embryophyta</taxon>
        <taxon>Tracheophyta</taxon>
        <taxon>Spermatophyta</taxon>
        <taxon>Magnoliopsida</taxon>
        <taxon>Liliopsida</taxon>
        <taxon>Poales</taxon>
        <taxon>Poaceae</taxon>
        <taxon>BOP clade</taxon>
        <taxon>Oryzoideae</taxon>
        <taxon>Oryzeae</taxon>
        <taxon>Oryzinae</taxon>
        <taxon>Oryza</taxon>
    </lineage>
</organism>
<feature type="region of interest" description="Disordered" evidence="3">
    <location>
        <begin position="148"/>
        <end position="180"/>
    </location>
</feature>
<dbReference type="Gene3D" id="3.90.190.10">
    <property type="entry name" value="Protein tyrosine phosphatase superfamily"/>
    <property type="match status" value="1"/>
</dbReference>
<dbReference type="SUPFAM" id="SSF52799">
    <property type="entry name" value="(Phosphotyrosine protein) phosphatases II"/>
    <property type="match status" value="1"/>
</dbReference>
<dbReference type="InterPro" id="IPR000387">
    <property type="entry name" value="Tyr_Pase_dom"/>
</dbReference>
<dbReference type="STRING" id="4533.J3LGJ2"/>
<dbReference type="Gramene" id="OB02G37590.1">
    <property type="protein sequence ID" value="OB02G37590.1"/>
    <property type="gene ID" value="OB02G37590"/>
</dbReference>
<dbReference type="GO" id="GO:0033549">
    <property type="term" value="F:MAP kinase phosphatase activity"/>
    <property type="evidence" value="ECO:0007669"/>
    <property type="project" value="InterPro"/>
</dbReference>
<dbReference type="eggNOG" id="KOG1716">
    <property type="taxonomic scope" value="Eukaryota"/>
</dbReference>
<dbReference type="InterPro" id="IPR044212">
    <property type="entry name" value="IBR5-like"/>
</dbReference>
<feature type="domain" description="Tyrosine-protein phosphatase" evidence="4">
    <location>
        <begin position="8"/>
        <end position="148"/>
    </location>
</feature>
<evidence type="ECO:0000256" key="3">
    <source>
        <dbReference type="SAM" id="MobiDB-lite"/>
    </source>
</evidence>
<feature type="region of interest" description="Disordered" evidence="3">
    <location>
        <begin position="204"/>
        <end position="233"/>
    </location>
</feature>
<reference evidence="6" key="1">
    <citation type="submission" date="2013-04" db="UniProtKB">
        <authorList>
            <consortium name="EnsemblPlants"/>
        </authorList>
    </citation>
    <scope>IDENTIFICATION</scope>
</reference>
<dbReference type="GO" id="GO:0009738">
    <property type="term" value="P:abscisic acid-activated signaling pathway"/>
    <property type="evidence" value="ECO:0007669"/>
    <property type="project" value="InterPro"/>
</dbReference>
<dbReference type="PANTHER" id="PTHR47244">
    <property type="entry name" value="PROTEIN-TYROSINE-PHOSPHATASE IBR5"/>
    <property type="match status" value="1"/>
</dbReference>
<name>J3LGJ2_ORYBR</name>
<evidence type="ECO:0000259" key="5">
    <source>
        <dbReference type="PROSITE" id="PS50056"/>
    </source>
</evidence>
<dbReference type="PROSITE" id="PS50056">
    <property type="entry name" value="TYR_PHOSPHATASE_2"/>
    <property type="match status" value="1"/>
</dbReference>
<dbReference type="InterPro" id="IPR000340">
    <property type="entry name" value="Dual-sp_phosphatase_cat-dom"/>
</dbReference>
<keyword evidence="2" id="KW-0904">Protein phosphatase</keyword>
<dbReference type="Proteomes" id="UP000006038">
    <property type="component" value="Unassembled WGS sequence"/>
</dbReference>
<dbReference type="InterPro" id="IPR016130">
    <property type="entry name" value="Tyr_Pase_AS"/>
</dbReference>
<keyword evidence="1" id="KW-0378">Hydrolase</keyword>
<sequence>MRKRERETPCEICGHYHKSEEGERKTETSMKDGPLHCIVTHHCRTTVPDSQNLFRNSFTYRCIQGERNLDFDGANTFLEQCERDTSRVLVHCMSGKNRSAAIVIGFLMKSRGWRLAQCYQWVKDRRPQVQLTDASQHQLVEYEQKLFGPSVETPAQPSAPTESFPPLGSGFPKPAGDVQAPVFNQQPAASIFERVSASNVPSDFTFGAMEANTPMDNNDTVAPTSADNPMDSS</sequence>
<dbReference type="EnsemblPlants" id="OB02G37590.1">
    <property type="protein sequence ID" value="OB02G37590.1"/>
    <property type="gene ID" value="OB02G37590"/>
</dbReference>
<dbReference type="InterPro" id="IPR020422">
    <property type="entry name" value="TYR_PHOSPHATASE_DUAL_dom"/>
</dbReference>
<evidence type="ECO:0000256" key="2">
    <source>
        <dbReference type="ARBA" id="ARBA00022912"/>
    </source>
</evidence>
<dbReference type="GO" id="GO:0009734">
    <property type="term" value="P:auxin-activated signaling pathway"/>
    <property type="evidence" value="ECO:0007669"/>
    <property type="project" value="InterPro"/>
</dbReference>
<dbReference type="OMA" id="ETPCEIC"/>
<dbReference type="Pfam" id="PF00782">
    <property type="entry name" value="DSPc"/>
    <property type="match status" value="1"/>
</dbReference>
<accession>J3LGJ2</accession>
<protein>
    <recommendedName>
        <fullName evidence="8">Tyrosine specific protein phosphatases domain-containing protein</fullName>
    </recommendedName>
</protein>
<dbReference type="HOGENOM" id="CLU_053611_0_0_1"/>
<evidence type="ECO:0000259" key="4">
    <source>
        <dbReference type="PROSITE" id="PS50054"/>
    </source>
</evidence>
<feature type="domain" description="Tyrosine specific protein phosphatases" evidence="5">
    <location>
        <begin position="74"/>
        <end position="137"/>
    </location>
</feature>
<dbReference type="SMART" id="SM00195">
    <property type="entry name" value="DSPc"/>
    <property type="match status" value="1"/>
</dbReference>
<dbReference type="InterPro" id="IPR029021">
    <property type="entry name" value="Prot-tyrosine_phosphatase-like"/>
</dbReference>
<dbReference type="GO" id="GO:0005634">
    <property type="term" value="C:nucleus"/>
    <property type="evidence" value="ECO:0007669"/>
    <property type="project" value="TreeGrafter"/>
</dbReference>
<evidence type="ECO:0000313" key="6">
    <source>
        <dbReference type="EnsemblPlants" id="OB02G37590.1"/>
    </source>
</evidence>
<dbReference type="AlphaFoldDB" id="J3LGJ2"/>
<dbReference type="PROSITE" id="PS50054">
    <property type="entry name" value="TYR_PHOSPHATASE_DUAL"/>
    <property type="match status" value="1"/>
</dbReference>
<evidence type="ECO:0008006" key="8">
    <source>
        <dbReference type="Google" id="ProtNLM"/>
    </source>
</evidence>
<dbReference type="PROSITE" id="PS00383">
    <property type="entry name" value="TYR_PHOSPHATASE_1"/>
    <property type="match status" value="1"/>
</dbReference>
<keyword evidence="7" id="KW-1185">Reference proteome</keyword>
<dbReference type="PANTHER" id="PTHR47244:SF2">
    <property type="entry name" value="OS02G0720300 PROTEIN"/>
    <property type="match status" value="1"/>
</dbReference>
<feature type="compositionally biased region" description="Polar residues" evidence="3">
    <location>
        <begin position="214"/>
        <end position="233"/>
    </location>
</feature>